<dbReference type="InterPro" id="IPR039426">
    <property type="entry name" value="TonB-dep_rcpt-like"/>
</dbReference>
<keyword evidence="7 8" id="KW-0998">Cell outer membrane</keyword>
<comment type="similarity">
    <text evidence="8 9">Belongs to the TonB-dependent receptor family.</text>
</comment>
<dbReference type="EMBL" id="WQKZ01000006">
    <property type="protein sequence ID" value="MVN78691.1"/>
    <property type="molecule type" value="Genomic_DNA"/>
</dbReference>
<comment type="caution">
    <text evidence="13">The sequence shown here is derived from an EMBL/GenBank/DDBJ whole genome shotgun (WGS) entry which is preliminary data.</text>
</comment>
<evidence type="ECO:0000256" key="3">
    <source>
        <dbReference type="ARBA" id="ARBA00022452"/>
    </source>
</evidence>
<evidence type="ECO:0000256" key="7">
    <source>
        <dbReference type="ARBA" id="ARBA00023237"/>
    </source>
</evidence>
<evidence type="ECO:0000256" key="9">
    <source>
        <dbReference type="RuleBase" id="RU003357"/>
    </source>
</evidence>
<dbReference type="Pfam" id="PF13715">
    <property type="entry name" value="CarbopepD_reg_2"/>
    <property type="match status" value="1"/>
</dbReference>
<keyword evidence="14" id="KW-1185">Reference proteome</keyword>
<organism evidence="13 14">
    <name type="scientific">Hymenobacter ginkgonis</name>
    <dbReference type="NCBI Taxonomy" id="2682976"/>
    <lineage>
        <taxon>Bacteria</taxon>
        <taxon>Pseudomonadati</taxon>
        <taxon>Bacteroidota</taxon>
        <taxon>Cytophagia</taxon>
        <taxon>Cytophagales</taxon>
        <taxon>Hymenobacteraceae</taxon>
        <taxon>Hymenobacter</taxon>
    </lineage>
</organism>
<dbReference type="InterPro" id="IPR023997">
    <property type="entry name" value="TonB-dep_OMP_SusC/RagA_CS"/>
</dbReference>
<dbReference type="AlphaFoldDB" id="A0A7K1TKQ8"/>
<evidence type="ECO:0000256" key="8">
    <source>
        <dbReference type="PROSITE-ProRule" id="PRU01360"/>
    </source>
</evidence>
<evidence type="ECO:0000256" key="10">
    <source>
        <dbReference type="SAM" id="Phobius"/>
    </source>
</evidence>
<evidence type="ECO:0000259" key="11">
    <source>
        <dbReference type="Pfam" id="PF00593"/>
    </source>
</evidence>
<dbReference type="Pfam" id="PF07715">
    <property type="entry name" value="Plug"/>
    <property type="match status" value="1"/>
</dbReference>
<dbReference type="Gene3D" id="2.170.130.10">
    <property type="entry name" value="TonB-dependent receptor, plug domain"/>
    <property type="match status" value="1"/>
</dbReference>
<keyword evidence="4 8" id="KW-0812">Transmembrane</keyword>
<keyword evidence="10" id="KW-1133">Transmembrane helix</keyword>
<dbReference type="InterPro" id="IPR012910">
    <property type="entry name" value="Plug_dom"/>
</dbReference>
<keyword evidence="6 8" id="KW-0472">Membrane</keyword>
<accession>A0A7K1TKQ8</accession>
<evidence type="ECO:0000313" key="13">
    <source>
        <dbReference type="EMBL" id="MVN78691.1"/>
    </source>
</evidence>
<dbReference type="InterPro" id="IPR008969">
    <property type="entry name" value="CarboxyPept-like_regulatory"/>
</dbReference>
<dbReference type="SUPFAM" id="SSF49464">
    <property type="entry name" value="Carboxypeptidase regulatory domain-like"/>
    <property type="match status" value="1"/>
</dbReference>
<feature type="transmembrane region" description="Helical" evidence="10">
    <location>
        <begin position="59"/>
        <end position="77"/>
    </location>
</feature>
<reference evidence="13 14" key="1">
    <citation type="submission" date="2019-12" db="EMBL/GenBank/DDBJ databases">
        <title>Hymenobacter sp. HMF4947 Genome sequencing and assembly.</title>
        <authorList>
            <person name="Kang H."/>
            <person name="Cha I."/>
            <person name="Kim H."/>
            <person name="Joh K."/>
        </authorList>
    </citation>
    <scope>NUCLEOTIDE SEQUENCE [LARGE SCALE GENOMIC DNA]</scope>
    <source>
        <strain evidence="13 14">HMF4947</strain>
    </source>
</reference>
<dbReference type="SUPFAM" id="SSF56935">
    <property type="entry name" value="Porins"/>
    <property type="match status" value="1"/>
</dbReference>
<sequence length="1094" mass="118704">MAIVQGLNKPESVKFTQSFAIAGGSRKALVLSPSTFTKKITEEGNCRLRSFPPTFMKKLYCAVGGLLLLLLLVASTARAQTTPITGKVTTPAGEALPGVTVLLKGTTNGTGTSPDGTFQLNVPGGQGTLVFSYVGYVSKEFKLAPGQKAVNLQLETDNKSLDDVVVVGYGTQKASNVTGAVTGITAKEIEERPVNRIENALAGQMPGVSVQSVSGEPGADLQIRVRGTGSINASTEPLYVVDGVPVDNLRGINPTDVANLEVLKDASAAAIYGSRGSNGVVLITTKRGKIGKAVLQFSGFAGVQTLERRIKVQTAEEWIQMRKDGIDEDWVKQNPINRADDPMSVRKARLGGSAISSTSYYRYLYDPKWAYGTDSLAYTDWQKAFFKPAPMQQYTLGVSGGTQDFNYSINGSYLNQQGLVINTGLQRGTLRANFDAKVRKGIRLSLTLAPSLEGSNLGRVDGKDQQALNAIQMPPVGPLDAGELVGAQPYSAYAWSGRYISPVAVLQRTQNSTSRFRLNANLGLNVDLAPGLQLQLLGGVDNTYYINNSFSPTNASRDWATSPNDGYLSTASRTQNFSTRYLAQSVLSYTKQFGDHSINAIAGTSLETTRQDNSGQTASRLPNDWSGLFNSSNSVTTTFTSVPYKTALVSFFGRAQYGYKDKYLVSASLREDGSSKFGANSHWGLFPAASLGWRLSEEPFLKSVTAVSDLKLRASFGVTGNNRIPDNVQYGLLNPGNYSLNGVAQTGYVPANFANENLRWEQTTSYDAGIDFGMLGNRLLVSGDVYTRTTKDLLLNAVQSAVTGFNNSYQNVGSVRNRGIELGLNSRNIVASSFTWGTNFNVSYNQNVVLKLGDADTPIPSGFTNLTSIIRVGESINSFLLYDAIGVYKNQAEIDASPHMAKSIPGDSQYRDVNNDGVIDNNDRTIVGSPQPSFIYGMTNTFTYKKFDLSILVNAQQGGYIYSLIGRSIDRPGMGYLYNHLENWNNRWRSPDNPGDGMTPSINATTGAYYDTRWLYKSDYIRIKNITLGYNLPTTRFYNRARVYVALENAYLFTHYAGGFSPEASNAPSGDLGSYDYGGYPPARVYTFGFNISL</sequence>
<dbReference type="GO" id="GO:0009279">
    <property type="term" value="C:cell outer membrane"/>
    <property type="evidence" value="ECO:0007669"/>
    <property type="project" value="UniProtKB-SubCell"/>
</dbReference>
<dbReference type="Gene3D" id="2.40.170.20">
    <property type="entry name" value="TonB-dependent receptor, beta-barrel domain"/>
    <property type="match status" value="1"/>
</dbReference>
<keyword evidence="3 8" id="KW-1134">Transmembrane beta strand</keyword>
<dbReference type="Gene3D" id="2.60.40.1120">
    <property type="entry name" value="Carboxypeptidase-like, regulatory domain"/>
    <property type="match status" value="1"/>
</dbReference>
<dbReference type="Proteomes" id="UP000441336">
    <property type="component" value="Unassembled WGS sequence"/>
</dbReference>
<dbReference type="InterPro" id="IPR037066">
    <property type="entry name" value="Plug_dom_sf"/>
</dbReference>
<dbReference type="FunFam" id="2.170.130.10:FF:000008">
    <property type="entry name" value="SusC/RagA family TonB-linked outer membrane protein"/>
    <property type="match status" value="1"/>
</dbReference>
<evidence type="ECO:0000259" key="12">
    <source>
        <dbReference type="Pfam" id="PF07715"/>
    </source>
</evidence>
<name>A0A7K1TKQ8_9BACT</name>
<dbReference type="NCBIfam" id="TIGR04056">
    <property type="entry name" value="OMP_RagA_SusC"/>
    <property type="match status" value="1"/>
</dbReference>
<keyword evidence="2 8" id="KW-0813">Transport</keyword>
<dbReference type="NCBIfam" id="TIGR04057">
    <property type="entry name" value="SusC_RagA_signa"/>
    <property type="match status" value="1"/>
</dbReference>
<dbReference type="InterPro" id="IPR000531">
    <property type="entry name" value="Beta-barrel_TonB"/>
</dbReference>
<evidence type="ECO:0000256" key="6">
    <source>
        <dbReference type="ARBA" id="ARBA00023136"/>
    </source>
</evidence>
<evidence type="ECO:0000313" key="14">
    <source>
        <dbReference type="Proteomes" id="UP000441336"/>
    </source>
</evidence>
<feature type="domain" description="TonB-dependent receptor-like beta-barrel" evidence="11">
    <location>
        <begin position="494"/>
        <end position="846"/>
    </location>
</feature>
<protein>
    <submittedName>
        <fullName evidence="13">SusC/RagA family TonB-linked outer membrane protein</fullName>
    </submittedName>
</protein>
<dbReference type="PROSITE" id="PS52016">
    <property type="entry name" value="TONB_DEPENDENT_REC_3"/>
    <property type="match status" value="1"/>
</dbReference>
<evidence type="ECO:0000256" key="1">
    <source>
        <dbReference type="ARBA" id="ARBA00004571"/>
    </source>
</evidence>
<gene>
    <name evidence="13" type="ORF">GO988_20345</name>
</gene>
<keyword evidence="5 9" id="KW-0798">TonB box</keyword>
<evidence type="ECO:0000256" key="5">
    <source>
        <dbReference type="ARBA" id="ARBA00023077"/>
    </source>
</evidence>
<dbReference type="InterPro" id="IPR036942">
    <property type="entry name" value="Beta-barrel_TonB_sf"/>
</dbReference>
<proteinExistence type="inferred from homology"/>
<feature type="domain" description="TonB-dependent receptor plug" evidence="12">
    <location>
        <begin position="174"/>
        <end position="280"/>
    </location>
</feature>
<evidence type="ECO:0000256" key="2">
    <source>
        <dbReference type="ARBA" id="ARBA00022448"/>
    </source>
</evidence>
<comment type="subcellular location">
    <subcellularLocation>
        <location evidence="1 8">Cell outer membrane</location>
        <topology evidence="1 8">Multi-pass membrane protein</topology>
    </subcellularLocation>
</comment>
<dbReference type="Pfam" id="PF00593">
    <property type="entry name" value="TonB_dep_Rec_b-barrel"/>
    <property type="match status" value="1"/>
</dbReference>
<dbReference type="InterPro" id="IPR023996">
    <property type="entry name" value="TonB-dep_OMP_SusC/RagA"/>
</dbReference>
<evidence type="ECO:0000256" key="4">
    <source>
        <dbReference type="ARBA" id="ARBA00022692"/>
    </source>
</evidence>